<dbReference type="Gene3D" id="1.25.40.20">
    <property type="entry name" value="Ankyrin repeat-containing domain"/>
    <property type="match status" value="2"/>
</dbReference>
<dbReference type="InterPro" id="IPR002110">
    <property type="entry name" value="Ankyrin_rpt"/>
</dbReference>
<dbReference type="Proteomes" id="UP000260665">
    <property type="component" value="Unassembled WGS sequence"/>
</dbReference>
<keyword evidence="1" id="KW-0677">Repeat</keyword>
<dbReference type="SMART" id="SM00248">
    <property type="entry name" value="ANK"/>
    <property type="match status" value="5"/>
</dbReference>
<feature type="repeat" description="ANK" evidence="3">
    <location>
        <begin position="185"/>
        <end position="217"/>
    </location>
</feature>
<organism evidence="4 5">
    <name type="scientific">Rhodoferax lacus</name>
    <dbReference type="NCBI Taxonomy" id="2184758"/>
    <lineage>
        <taxon>Bacteria</taxon>
        <taxon>Pseudomonadati</taxon>
        <taxon>Pseudomonadota</taxon>
        <taxon>Betaproteobacteria</taxon>
        <taxon>Burkholderiales</taxon>
        <taxon>Comamonadaceae</taxon>
        <taxon>Rhodoferax</taxon>
    </lineage>
</organism>
<keyword evidence="5" id="KW-1185">Reference proteome</keyword>
<dbReference type="SUPFAM" id="SSF48403">
    <property type="entry name" value="Ankyrin repeat"/>
    <property type="match status" value="1"/>
</dbReference>
<accession>A0A3E1R950</accession>
<feature type="repeat" description="ANK" evidence="3">
    <location>
        <begin position="120"/>
        <end position="152"/>
    </location>
</feature>
<dbReference type="PROSITE" id="PS50088">
    <property type="entry name" value="ANK_REPEAT"/>
    <property type="match status" value="3"/>
</dbReference>
<evidence type="ECO:0000313" key="5">
    <source>
        <dbReference type="Proteomes" id="UP000260665"/>
    </source>
</evidence>
<name>A0A3E1R950_9BURK</name>
<dbReference type="PRINTS" id="PR01415">
    <property type="entry name" value="ANKYRIN"/>
</dbReference>
<dbReference type="PANTHER" id="PTHR24198">
    <property type="entry name" value="ANKYRIN REPEAT AND PROTEIN KINASE DOMAIN-CONTAINING PROTEIN"/>
    <property type="match status" value="1"/>
</dbReference>
<dbReference type="EMBL" id="QFZK01000012">
    <property type="protein sequence ID" value="RFO95773.1"/>
    <property type="molecule type" value="Genomic_DNA"/>
</dbReference>
<evidence type="ECO:0000256" key="3">
    <source>
        <dbReference type="PROSITE-ProRule" id="PRU00023"/>
    </source>
</evidence>
<sequence length="296" mass="30887">MPCRSISMPSSKQPSHARSLLSSLGLGLCAFVQLSGCALPPEQLAYRQRLEAGVQTPQDTVRFRTTREEQQRLVASAPEWPQASNPRAGAELMKAASAGDLGATKAALLAGARVNASNEWGSTPVLLAAQQGQVDVVRTLLRAGAAPDGRGGPMTPLAAAALGGHAEVIKLLLASGAQPDTSTETGEPALMLAVRMNRLSAAAALLEAGASLKVHNRQGDGLVMVAITEDFPEMLALLLKHGASPNTPDRDGLTPLYWAEYLKRDGMVPTLLAAGASPHVKKIALPTSGSYVFGEF</sequence>
<evidence type="ECO:0000256" key="2">
    <source>
        <dbReference type="ARBA" id="ARBA00023043"/>
    </source>
</evidence>
<dbReference type="AlphaFoldDB" id="A0A3E1R950"/>
<keyword evidence="2 3" id="KW-0040">ANK repeat</keyword>
<dbReference type="PROSITE" id="PS50297">
    <property type="entry name" value="ANK_REP_REGION"/>
    <property type="match status" value="2"/>
</dbReference>
<feature type="repeat" description="ANK" evidence="3">
    <location>
        <begin position="152"/>
        <end position="184"/>
    </location>
</feature>
<dbReference type="InterPro" id="IPR036770">
    <property type="entry name" value="Ankyrin_rpt-contain_sf"/>
</dbReference>
<gene>
    <name evidence="4" type="ORF">DIC66_16420</name>
</gene>
<evidence type="ECO:0000313" key="4">
    <source>
        <dbReference type="EMBL" id="RFO95773.1"/>
    </source>
</evidence>
<proteinExistence type="predicted"/>
<comment type="caution">
    <text evidence="4">The sequence shown here is derived from an EMBL/GenBank/DDBJ whole genome shotgun (WGS) entry which is preliminary data.</text>
</comment>
<dbReference type="Pfam" id="PF12796">
    <property type="entry name" value="Ank_2"/>
    <property type="match status" value="2"/>
</dbReference>
<protein>
    <submittedName>
        <fullName evidence="4">Uncharacterized protein</fullName>
    </submittedName>
</protein>
<reference evidence="4 5" key="1">
    <citation type="submission" date="2018-05" db="EMBL/GenBank/DDBJ databases">
        <title>Rhodoferax soyangensis sp.nov., isolated from an oligotrophic freshwater lake.</title>
        <authorList>
            <person name="Park M."/>
        </authorList>
    </citation>
    <scope>NUCLEOTIDE SEQUENCE [LARGE SCALE GENOMIC DNA]</scope>
    <source>
        <strain evidence="4 5">IMCC26218</strain>
    </source>
</reference>
<evidence type="ECO:0000256" key="1">
    <source>
        <dbReference type="ARBA" id="ARBA00022737"/>
    </source>
</evidence>
<dbReference type="PANTHER" id="PTHR24198:SF165">
    <property type="entry name" value="ANKYRIN REPEAT-CONTAINING PROTEIN-RELATED"/>
    <property type="match status" value="1"/>
</dbReference>